<reference evidence="2" key="1">
    <citation type="submission" date="2022-12" db="EMBL/GenBank/DDBJ databases">
        <title>Whole genome sequence analysis of a duck derived balloon bacteium Aerococcus urinaeequi henan2020.</title>
        <authorList>
            <person name="Zhang H."/>
            <person name="Qiao H.X."/>
            <person name="Bian C.Z."/>
            <person name="Shu J.C."/>
        </authorList>
    </citation>
    <scope>NUCLEOTIDE SEQUENCE</scope>
    <source>
        <strain evidence="2">2020-HN-1</strain>
    </source>
</reference>
<gene>
    <name evidence="2" type="ORF">OZ415_04300</name>
</gene>
<dbReference type="EMBL" id="CP114063">
    <property type="protein sequence ID" value="WAT25292.1"/>
    <property type="molecule type" value="Genomic_DNA"/>
</dbReference>
<organism evidence="2 3">
    <name type="scientific">Aerococcus urinaeequi</name>
    <dbReference type="NCBI Taxonomy" id="51665"/>
    <lineage>
        <taxon>Bacteria</taxon>
        <taxon>Bacillati</taxon>
        <taxon>Bacillota</taxon>
        <taxon>Bacilli</taxon>
        <taxon>Lactobacillales</taxon>
        <taxon>Aerococcaceae</taxon>
        <taxon>Aerococcus</taxon>
    </lineage>
</organism>
<evidence type="ECO:0000256" key="1">
    <source>
        <dbReference type="SAM" id="MobiDB-lite"/>
    </source>
</evidence>
<protein>
    <submittedName>
        <fullName evidence="2">Uncharacterized protein</fullName>
    </submittedName>
</protein>
<evidence type="ECO:0000313" key="2">
    <source>
        <dbReference type="EMBL" id="WAT25292.1"/>
    </source>
</evidence>
<dbReference type="Proteomes" id="UP001164714">
    <property type="component" value="Chromosome"/>
</dbReference>
<accession>A0AA47GAD9</accession>
<sequence length="91" mass="9349">MAVNVSQTILVKDFPFRTPKHHLTTSTYTLLSGGENDGEESNGLYEGGSVTNGTELADLSVTDTITNLTSSGETASATGMMGGGQPGQPAQ</sequence>
<feature type="compositionally biased region" description="Gly residues" evidence="1">
    <location>
        <begin position="80"/>
        <end position="91"/>
    </location>
</feature>
<dbReference type="AlphaFoldDB" id="A0AA47GAD9"/>
<evidence type="ECO:0000313" key="3">
    <source>
        <dbReference type="Proteomes" id="UP001164714"/>
    </source>
</evidence>
<dbReference type="RefSeq" id="WP_269105451.1">
    <property type="nucleotide sequence ID" value="NZ_CP114063.1"/>
</dbReference>
<proteinExistence type="predicted"/>
<feature type="region of interest" description="Disordered" evidence="1">
    <location>
        <begin position="70"/>
        <end position="91"/>
    </location>
</feature>
<name>A0AA47GAD9_9LACT</name>